<keyword evidence="2" id="KW-0489">Methyltransferase</keyword>
<dbReference type="SMART" id="SM00729">
    <property type="entry name" value="Elp3"/>
    <property type="match status" value="1"/>
</dbReference>
<proteinExistence type="predicted"/>
<dbReference type="SFLD" id="SFLDS00029">
    <property type="entry name" value="Radical_SAM"/>
    <property type="match status" value="1"/>
</dbReference>
<evidence type="ECO:0000256" key="7">
    <source>
        <dbReference type="ARBA" id="ARBA00023014"/>
    </source>
</evidence>
<dbReference type="InterPro" id="IPR006158">
    <property type="entry name" value="Cobalamin-bd"/>
</dbReference>
<sequence>MNKILLLSTSFEDISLVTASHGKKKGVKTGDDTSHYPLGIAYLHSYLEKDGYQVKSLFLNNHEFSYCLKKIKITLDVFKPDFVGLQILTPNRISSFDTVEYLHKNHPNIKIIIGGIHTTVLYESILKKYPYVIAVLGEGEITLSKLLNELDKNQPDLNMIAGIAFANESNEIIKTTGRALIENLDELPFPKHEEFITPKSHAACIITSRGCPFNCSFCCLDKISQRRVRKRSVKNIIDEILYIQKKLPNIKSVWIHDDTFFIDNRRVIEFCNEIIKNNIKLNFTCSGRLRPISEEMVKKMEEANFHKVLLGLESGNREILKKCKKGIAPEDAVNAFRIFADKKMAVLAFLIVGLPGETMETIKETGRLIQKLQKIKYVYYPEDVAVLTIYPGTEVYEITKASGKINDDFWFNDVPTPLFTLEHSQERLFRFKEVLLSYISLNRLITPIGLIRQLSMIPTITKYLKKNPSTLKILFIKLAKRVMPNKIYSMLKNYYKSNCKHEKK</sequence>
<dbReference type="InterPro" id="IPR006638">
    <property type="entry name" value="Elp3/MiaA/NifB-like_rSAM"/>
</dbReference>
<dbReference type="InterPro" id="IPR023404">
    <property type="entry name" value="rSAM_horseshoe"/>
</dbReference>
<dbReference type="SFLD" id="SFLDG01123">
    <property type="entry name" value="methyltransferase_(Class_B)"/>
    <property type="match status" value="1"/>
</dbReference>
<organism evidence="10 11">
    <name type="scientific">Candidatus Falkowbacteria bacterium RIFOXYA2_FULL_47_19</name>
    <dbReference type="NCBI Taxonomy" id="1797994"/>
    <lineage>
        <taxon>Bacteria</taxon>
        <taxon>Candidatus Falkowiibacteriota</taxon>
    </lineage>
</organism>
<dbReference type="SUPFAM" id="SSF102114">
    <property type="entry name" value="Radical SAM enzymes"/>
    <property type="match status" value="1"/>
</dbReference>
<evidence type="ECO:0000259" key="8">
    <source>
        <dbReference type="PROSITE" id="PS51332"/>
    </source>
</evidence>
<dbReference type="GO" id="GO:0051539">
    <property type="term" value="F:4 iron, 4 sulfur cluster binding"/>
    <property type="evidence" value="ECO:0007669"/>
    <property type="project" value="UniProtKB-KW"/>
</dbReference>
<feature type="domain" description="Radical SAM core" evidence="9">
    <location>
        <begin position="197"/>
        <end position="432"/>
    </location>
</feature>
<dbReference type="PROSITE" id="PS51918">
    <property type="entry name" value="RADICAL_SAM"/>
    <property type="match status" value="1"/>
</dbReference>
<accession>A0A1F5SHC1</accession>
<evidence type="ECO:0000256" key="4">
    <source>
        <dbReference type="ARBA" id="ARBA00022691"/>
    </source>
</evidence>
<evidence type="ECO:0000313" key="10">
    <source>
        <dbReference type="EMBL" id="OGF26069.1"/>
    </source>
</evidence>
<dbReference type="GO" id="GO:0003824">
    <property type="term" value="F:catalytic activity"/>
    <property type="evidence" value="ECO:0007669"/>
    <property type="project" value="InterPro"/>
</dbReference>
<evidence type="ECO:0000256" key="5">
    <source>
        <dbReference type="ARBA" id="ARBA00022723"/>
    </source>
</evidence>
<dbReference type="InterPro" id="IPR058240">
    <property type="entry name" value="rSAM_sf"/>
</dbReference>
<keyword evidence="7" id="KW-0411">Iron-sulfur</keyword>
<dbReference type="InterPro" id="IPR036724">
    <property type="entry name" value="Cobalamin-bd_sf"/>
</dbReference>
<dbReference type="CDD" id="cd02068">
    <property type="entry name" value="radical_SAM_B12_BD"/>
    <property type="match status" value="1"/>
</dbReference>
<feature type="domain" description="B12-binding" evidence="8">
    <location>
        <begin position="22"/>
        <end position="157"/>
    </location>
</feature>
<dbReference type="Gene3D" id="3.40.50.280">
    <property type="entry name" value="Cobalamin-binding domain"/>
    <property type="match status" value="1"/>
</dbReference>
<dbReference type="PANTHER" id="PTHR43409">
    <property type="entry name" value="ANAEROBIC MAGNESIUM-PROTOPORPHYRIN IX MONOMETHYL ESTER CYCLASE-RELATED"/>
    <property type="match status" value="1"/>
</dbReference>
<dbReference type="Pfam" id="PF02310">
    <property type="entry name" value="B12-binding"/>
    <property type="match status" value="1"/>
</dbReference>
<dbReference type="STRING" id="1797994.A2227_02525"/>
<name>A0A1F5SHC1_9BACT</name>
<dbReference type="InterPro" id="IPR007197">
    <property type="entry name" value="rSAM"/>
</dbReference>
<dbReference type="PROSITE" id="PS51332">
    <property type="entry name" value="B12_BINDING"/>
    <property type="match status" value="1"/>
</dbReference>
<keyword evidence="3" id="KW-0808">Transferase</keyword>
<dbReference type="GO" id="GO:0046872">
    <property type="term" value="F:metal ion binding"/>
    <property type="evidence" value="ECO:0007669"/>
    <property type="project" value="UniProtKB-KW"/>
</dbReference>
<evidence type="ECO:0000256" key="2">
    <source>
        <dbReference type="ARBA" id="ARBA00022603"/>
    </source>
</evidence>
<dbReference type="InterPro" id="IPR051198">
    <property type="entry name" value="BchE-like"/>
</dbReference>
<evidence type="ECO:0000259" key="9">
    <source>
        <dbReference type="PROSITE" id="PS51918"/>
    </source>
</evidence>
<dbReference type="SUPFAM" id="SSF52242">
    <property type="entry name" value="Cobalamin (vitamin B12)-binding domain"/>
    <property type="match status" value="1"/>
</dbReference>
<dbReference type="GO" id="GO:0031419">
    <property type="term" value="F:cobalamin binding"/>
    <property type="evidence" value="ECO:0007669"/>
    <property type="project" value="InterPro"/>
</dbReference>
<protein>
    <submittedName>
        <fullName evidence="10">Uncharacterized protein</fullName>
    </submittedName>
</protein>
<dbReference type="Pfam" id="PF04055">
    <property type="entry name" value="Radical_SAM"/>
    <property type="match status" value="1"/>
</dbReference>
<dbReference type="Gene3D" id="3.80.30.20">
    <property type="entry name" value="tm_1862 like domain"/>
    <property type="match status" value="1"/>
</dbReference>
<dbReference type="AlphaFoldDB" id="A0A1F5SHC1"/>
<evidence type="ECO:0000313" key="11">
    <source>
        <dbReference type="Proteomes" id="UP000178367"/>
    </source>
</evidence>
<evidence type="ECO:0000256" key="6">
    <source>
        <dbReference type="ARBA" id="ARBA00023004"/>
    </source>
</evidence>
<dbReference type="Proteomes" id="UP000178367">
    <property type="component" value="Unassembled WGS sequence"/>
</dbReference>
<dbReference type="InterPro" id="IPR034466">
    <property type="entry name" value="Methyltransferase_Class_B"/>
</dbReference>
<dbReference type="PANTHER" id="PTHR43409:SF7">
    <property type="entry name" value="BLL1977 PROTEIN"/>
    <property type="match status" value="1"/>
</dbReference>
<dbReference type="SFLD" id="SFLDG01082">
    <property type="entry name" value="B12-binding_domain_containing"/>
    <property type="match status" value="1"/>
</dbReference>
<evidence type="ECO:0000256" key="1">
    <source>
        <dbReference type="ARBA" id="ARBA00001966"/>
    </source>
</evidence>
<reference evidence="10 11" key="1">
    <citation type="journal article" date="2016" name="Nat. Commun.">
        <title>Thousands of microbial genomes shed light on interconnected biogeochemical processes in an aquifer system.</title>
        <authorList>
            <person name="Anantharaman K."/>
            <person name="Brown C.T."/>
            <person name="Hug L.A."/>
            <person name="Sharon I."/>
            <person name="Castelle C.J."/>
            <person name="Probst A.J."/>
            <person name="Thomas B.C."/>
            <person name="Singh A."/>
            <person name="Wilkins M.J."/>
            <person name="Karaoz U."/>
            <person name="Brodie E.L."/>
            <person name="Williams K.H."/>
            <person name="Hubbard S.S."/>
            <person name="Banfield J.F."/>
        </authorList>
    </citation>
    <scope>NUCLEOTIDE SEQUENCE [LARGE SCALE GENOMIC DNA]</scope>
</reference>
<comment type="caution">
    <text evidence="10">The sequence shown here is derived from an EMBL/GenBank/DDBJ whole genome shotgun (WGS) entry which is preliminary data.</text>
</comment>
<comment type="cofactor">
    <cofactor evidence="1">
        <name>[4Fe-4S] cluster</name>
        <dbReference type="ChEBI" id="CHEBI:49883"/>
    </cofactor>
</comment>
<keyword evidence="5" id="KW-0479">Metal-binding</keyword>
<gene>
    <name evidence="10" type="ORF">A2227_02525</name>
</gene>
<evidence type="ECO:0000256" key="3">
    <source>
        <dbReference type="ARBA" id="ARBA00022679"/>
    </source>
</evidence>
<keyword evidence="6" id="KW-0408">Iron</keyword>
<dbReference type="EMBL" id="MFGB01000017">
    <property type="protein sequence ID" value="OGF26069.1"/>
    <property type="molecule type" value="Genomic_DNA"/>
</dbReference>
<dbReference type="CDD" id="cd01335">
    <property type="entry name" value="Radical_SAM"/>
    <property type="match status" value="1"/>
</dbReference>
<keyword evidence="4" id="KW-0949">S-adenosyl-L-methionine</keyword>